<keyword evidence="1" id="KW-0472">Membrane</keyword>
<sequence length="34" mass="3702">MLAPRFLIRLINLVTDIVVGLLGLRIVLKILGAS</sequence>
<dbReference type="Proteomes" id="UP000034293">
    <property type="component" value="Unassembled WGS sequence"/>
</dbReference>
<comment type="caution">
    <text evidence="2">The sequence shown here is derived from an EMBL/GenBank/DDBJ whole genome shotgun (WGS) entry which is preliminary data.</text>
</comment>
<organism evidence="2 3">
    <name type="scientific">Candidatus Woesebacteria bacterium GW2011_GWA1_40_43</name>
    <dbReference type="NCBI Taxonomy" id="1618553"/>
    <lineage>
        <taxon>Bacteria</taxon>
        <taxon>Candidatus Woeseibacteriota</taxon>
    </lineage>
</organism>
<evidence type="ECO:0000313" key="3">
    <source>
        <dbReference type="Proteomes" id="UP000034293"/>
    </source>
</evidence>
<evidence type="ECO:0000313" key="2">
    <source>
        <dbReference type="EMBL" id="KKR62911.1"/>
    </source>
</evidence>
<protein>
    <submittedName>
        <fullName evidence="2">Uncharacterized protein</fullName>
    </submittedName>
</protein>
<name>A0A0G0SKL2_9BACT</name>
<keyword evidence="1" id="KW-0812">Transmembrane</keyword>
<reference evidence="2 3" key="1">
    <citation type="journal article" date="2015" name="Nature">
        <title>rRNA introns, odd ribosomes, and small enigmatic genomes across a large radiation of phyla.</title>
        <authorList>
            <person name="Brown C.T."/>
            <person name="Hug L.A."/>
            <person name="Thomas B.C."/>
            <person name="Sharon I."/>
            <person name="Castelle C.J."/>
            <person name="Singh A."/>
            <person name="Wilkins M.J."/>
            <person name="Williams K.H."/>
            <person name="Banfield J.F."/>
        </authorList>
    </citation>
    <scope>NUCLEOTIDE SEQUENCE [LARGE SCALE GENOMIC DNA]</scope>
</reference>
<keyword evidence="1" id="KW-1133">Transmembrane helix</keyword>
<accession>A0A0G0SKL2</accession>
<dbReference type="EMBL" id="LBZA01000039">
    <property type="protein sequence ID" value="KKR62911.1"/>
    <property type="molecule type" value="Genomic_DNA"/>
</dbReference>
<feature type="transmembrane region" description="Helical" evidence="1">
    <location>
        <begin position="6"/>
        <end position="28"/>
    </location>
</feature>
<gene>
    <name evidence="2" type="ORF">UU02_C0039G0009</name>
</gene>
<dbReference type="AlphaFoldDB" id="A0A0G0SKL2"/>
<proteinExistence type="predicted"/>
<feature type="non-terminal residue" evidence="2">
    <location>
        <position position="34"/>
    </location>
</feature>
<evidence type="ECO:0000256" key="1">
    <source>
        <dbReference type="SAM" id="Phobius"/>
    </source>
</evidence>